<evidence type="ECO:0000256" key="5">
    <source>
        <dbReference type="ARBA" id="ARBA00023295"/>
    </source>
</evidence>
<keyword evidence="10" id="KW-1185">Reference proteome</keyword>
<dbReference type="InterPro" id="IPR036156">
    <property type="entry name" value="Beta-gal/glucu_dom_sf"/>
</dbReference>
<dbReference type="GeneID" id="63714867"/>
<proteinExistence type="inferred from homology"/>
<dbReference type="SMART" id="SM01038">
    <property type="entry name" value="Bgal_small_N"/>
    <property type="match status" value="1"/>
</dbReference>
<evidence type="ECO:0000256" key="6">
    <source>
        <dbReference type="ARBA" id="ARBA00032230"/>
    </source>
</evidence>
<dbReference type="SUPFAM" id="SSF49303">
    <property type="entry name" value="beta-Galactosidase/glucuronidase domain"/>
    <property type="match status" value="2"/>
</dbReference>
<dbReference type="PRINTS" id="PR00132">
    <property type="entry name" value="GLHYDRLASE2"/>
</dbReference>
<feature type="domain" description="Beta galactosidase small chain/" evidence="8">
    <location>
        <begin position="740"/>
        <end position="1020"/>
    </location>
</feature>
<evidence type="ECO:0000256" key="4">
    <source>
        <dbReference type="ARBA" id="ARBA00022801"/>
    </source>
</evidence>
<name>A0A151GVK2_DRECN</name>
<dbReference type="PROSITE" id="PS00608">
    <property type="entry name" value="GLYCOSYL_HYDROL_F2_2"/>
    <property type="match status" value="1"/>
</dbReference>
<dbReference type="InterPro" id="IPR023232">
    <property type="entry name" value="Glyco_hydro_2_AS"/>
</dbReference>
<feature type="region of interest" description="Disordered" evidence="7">
    <location>
        <begin position="1"/>
        <end position="20"/>
    </location>
</feature>
<dbReference type="GO" id="GO:0005990">
    <property type="term" value="P:lactose catabolic process"/>
    <property type="evidence" value="ECO:0007669"/>
    <property type="project" value="TreeGrafter"/>
</dbReference>
<dbReference type="InterPro" id="IPR017853">
    <property type="entry name" value="GH"/>
</dbReference>
<dbReference type="EC" id="3.2.1.23" evidence="3"/>
<dbReference type="InterPro" id="IPR011013">
    <property type="entry name" value="Gal_mutarotase_sf_dom"/>
</dbReference>
<dbReference type="STRING" id="98403.A0A151GVK2"/>
<dbReference type="Proteomes" id="UP000076580">
    <property type="component" value="Chromosome 01"/>
</dbReference>
<keyword evidence="4" id="KW-0378">Hydrolase</keyword>
<dbReference type="GO" id="GO:0004565">
    <property type="term" value="F:beta-galactosidase activity"/>
    <property type="evidence" value="ECO:0007669"/>
    <property type="project" value="UniProtKB-EC"/>
</dbReference>
<accession>A0A151GVK2</accession>
<dbReference type="InParanoid" id="A0A151GVK2"/>
<dbReference type="SUPFAM" id="SSF74650">
    <property type="entry name" value="Galactose mutarotase-like"/>
    <property type="match status" value="1"/>
</dbReference>
<evidence type="ECO:0000256" key="2">
    <source>
        <dbReference type="ARBA" id="ARBA00007401"/>
    </source>
</evidence>
<dbReference type="SUPFAM" id="SSF49785">
    <property type="entry name" value="Galactose-binding domain-like"/>
    <property type="match status" value="1"/>
</dbReference>
<evidence type="ECO:0000313" key="10">
    <source>
        <dbReference type="Proteomes" id="UP000076580"/>
    </source>
</evidence>
<comment type="catalytic activity">
    <reaction evidence="1">
        <text>Hydrolysis of terminal non-reducing beta-D-galactose residues in beta-D-galactosides.</text>
        <dbReference type="EC" id="3.2.1.23"/>
    </reaction>
</comment>
<dbReference type="PANTHER" id="PTHR46323:SF2">
    <property type="entry name" value="BETA-GALACTOSIDASE"/>
    <property type="match status" value="1"/>
</dbReference>
<evidence type="ECO:0000259" key="8">
    <source>
        <dbReference type="SMART" id="SM01038"/>
    </source>
</evidence>
<dbReference type="Gene3D" id="2.60.120.260">
    <property type="entry name" value="Galactose-binding domain-like"/>
    <property type="match status" value="1"/>
</dbReference>
<dbReference type="EMBL" id="LAYC01000001">
    <property type="protein sequence ID" value="KYK61083.1"/>
    <property type="molecule type" value="Genomic_DNA"/>
</dbReference>
<comment type="similarity">
    <text evidence="2">Belongs to the glycosyl hydrolase 2 family.</text>
</comment>
<dbReference type="Gene3D" id="2.70.98.10">
    <property type="match status" value="1"/>
</dbReference>
<dbReference type="InterPro" id="IPR014718">
    <property type="entry name" value="GH-type_carb-bd"/>
</dbReference>
<evidence type="ECO:0000256" key="1">
    <source>
        <dbReference type="ARBA" id="ARBA00001412"/>
    </source>
</evidence>
<dbReference type="InterPro" id="IPR013783">
    <property type="entry name" value="Ig-like_fold"/>
</dbReference>
<dbReference type="Pfam" id="PF02929">
    <property type="entry name" value="Bgal_small_N"/>
    <property type="match status" value="1"/>
</dbReference>
<dbReference type="Pfam" id="PF02836">
    <property type="entry name" value="Glyco_hydro_2_C"/>
    <property type="match status" value="1"/>
</dbReference>
<dbReference type="RefSeq" id="XP_040660435.1">
    <property type="nucleotide sequence ID" value="XM_040799552.1"/>
</dbReference>
<dbReference type="InterPro" id="IPR006103">
    <property type="entry name" value="Glyco_hydro_2_cat"/>
</dbReference>
<dbReference type="InterPro" id="IPR006104">
    <property type="entry name" value="Glyco_hydro_2_N"/>
</dbReference>
<gene>
    <name evidence="9" type="ORF">DCS_02224</name>
</gene>
<feature type="compositionally biased region" description="Polar residues" evidence="7">
    <location>
        <begin position="1"/>
        <end position="12"/>
    </location>
</feature>
<dbReference type="Gene3D" id="3.20.20.80">
    <property type="entry name" value="Glycosidases"/>
    <property type="match status" value="1"/>
</dbReference>
<evidence type="ECO:0000256" key="7">
    <source>
        <dbReference type="SAM" id="MobiDB-lite"/>
    </source>
</evidence>
<dbReference type="SUPFAM" id="SSF51445">
    <property type="entry name" value="(Trans)glycosidases"/>
    <property type="match status" value="1"/>
</dbReference>
<dbReference type="AlphaFoldDB" id="A0A151GVK2"/>
<dbReference type="FunFam" id="3.20.20.80:FF:000018">
    <property type="entry name" value="Beta-galactosidase"/>
    <property type="match status" value="1"/>
</dbReference>
<dbReference type="Pfam" id="PF16353">
    <property type="entry name" value="LacZ_4"/>
    <property type="match status" value="1"/>
</dbReference>
<sequence length="1020" mass="115760">MAASSLCQTTSAAPPRLDTRPDWSNVDVIHRNTLEPRSYFFLYGSEEDALSHDVTKAKAQCLSGTWKFHISKSPLEGPADFFQPAFEPDGFRDIAVPGMWQLQGYGKGPQYTNIMYPWPVDPPNVSYQDNECGRYLTSFALDPSFEGHQLRLRFEGVDSSFTVWLNGKPVGYSQGSRNPSEFDVTHLALVGGTNVLAVEVYQRCDGSYLEDQDQWWFSGIFRDVHLHAFPKVHIKDLHVITAFDQDYRDAVLRVSVELNAPASVEVKLLDAGRREVVKATKDVNRSGKFELRVNGVSKWTAETPNLYMLLLNLPGPDGCTLLQRVGFRTIELNDGVFCVNGNPVKLRGVNRHEHNPDHGRAVPYEFMRRDLVIMKQCNINAIRTCHQINDPRLYDVADELGLWILDEADLECHGFAGIGADAASFTSDNPLWREQYVDRARQMVARDKNHACVIIWSLGNESFYGRNHQAMYDCIKEMDDTRLVHYEGDWQAKTVDIFSRMYPEIDSIEKFARERSWEKPLVLCEFLHSMGNSVGNAKEYLEVLYKYPRLMGGFVWEWANHGLRTRNKHGVEYMAYGGDFGDEPNDYNFILDGLLSSEHNQTSSLAGYAKAVEPVETLCRDQDCVTIMNRYDFLHLDHLIGSWEVVADSKEPLAHGVIPHTAANVTLVGFRDDMFRGVQVESHLQLEFRLKCPELWADAGHLVATGELPVSQQPSITRLLAVDRPATGPSIEQLAGQCRIVSPSGQSTWRISTVTGMLESWRRADRAHVDMLSEAVRLDFYRALNDNDRGGHGRQWRERRLHQTTSQVRDIRWHVADDGAVVQVTERIAPLVLAWGVDCRWTYRFVGDALHIRVQGKPGGPLLPETFARIGLTFGLASADRASWWGRGPGESYRDRKFSQLFGNWTAPVDELWVDYDFPQDNGNRTDVRRVEFVDAGGRRVLRARFGDLDGASFSAMRYATPDVDESSHPHELHERARNDTVLKLDWAHHGLGTGSCGPWTLPEYQLRANQEFDFELLLD</sequence>
<organism evidence="9 10">
    <name type="scientific">Drechmeria coniospora</name>
    <name type="common">Nematophagous fungus</name>
    <name type="synonym">Meria coniospora</name>
    <dbReference type="NCBI Taxonomy" id="98403"/>
    <lineage>
        <taxon>Eukaryota</taxon>
        <taxon>Fungi</taxon>
        <taxon>Dikarya</taxon>
        <taxon>Ascomycota</taxon>
        <taxon>Pezizomycotina</taxon>
        <taxon>Sordariomycetes</taxon>
        <taxon>Hypocreomycetidae</taxon>
        <taxon>Hypocreales</taxon>
        <taxon>Ophiocordycipitaceae</taxon>
        <taxon>Drechmeria</taxon>
    </lineage>
</organism>
<dbReference type="Pfam" id="PF02837">
    <property type="entry name" value="Glyco_hydro_2_N"/>
    <property type="match status" value="1"/>
</dbReference>
<dbReference type="InterPro" id="IPR008979">
    <property type="entry name" value="Galactose-bd-like_sf"/>
</dbReference>
<evidence type="ECO:0000313" key="9">
    <source>
        <dbReference type="EMBL" id="KYK61083.1"/>
    </source>
</evidence>
<keyword evidence="5" id="KW-0326">Glycosidase</keyword>
<protein>
    <recommendedName>
        <fullName evidence="3">beta-galactosidase</fullName>
        <ecNumber evidence="3">3.2.1.23</ecNumber>
    </recommendedName>
    <alternativeName>
        <fullName evidence="6">Lactase</fullName>
    </alternativeName>
</protein>
<dbReference type="PANTHER" id="PTHR46323">
    <property type="entry name" value="BETA-GALACTOSIDASE"/>
    <property type="match status" value="1"/>
</dbReference>
<dbReference type="InterPro" id="IPR032312">
    <property type="entry name" value="LacZ_4"/>
</dbReference>
<dbReference type="InterPro" id="IPR006102">
    <property type="entry name" value="Ig-like_GH2"/>
</dbReference>
<dbReference type="InterPro" id="IPR004199">
    <property type="entry name" value="B-gal_small/dom_5"/>
</dbReference>
<reference evidence="9 10" key="1">
    <citation type="journal article" date="2016" name="Sci. Rep.">
        <title>Insights into Adaptations to a Near-Obligate Nematode Endoparasitic Lifestyle from the Finished Genome of Drechmeria coniospora.</title>
        <authorList>
            <person name="Zhang L."/>
            <person name="Zhou Z."/>
            <person name="Guo Q."/>
            <person name="Fokkens L."/>
            <person name="Miskei M."/>
            <person name="Pocsi I."/>
            <person name="Zhang W."/>
            <person name="Chen M."/>
            <person name="Wang L."/>
            <person name="Sun Y."/>
            <person name="Donzelli B.G."/>
            <person name="Gibson D.M."/>
            <person name="Nelson D.R."/>
            <person name="Luo J.G."/>
            <person name="Rep M."/>
            <person name="Liu H."/>
            <person name="Yang S."/>
            <person name="Wang J."/>
            <person name="Krasnoff S.B."/>
            <person name="Xu Y."/>
            <person name="Molnar I."/>
            <person name="Lin M."/>
        </authorList>
    </citation>
    <scope>NUCLEOTIDE SEQUENCE [LARGE SCALE GENOMIC DNA]</scope>
    <source>
        <strain evidence="9 10">ARSEF 6962</strain>
    </source>
</reference>
<dbReference type="Gene3D" id="2.60.40.10">
    <property type="entry name" value="Immunoglobulins"/>
    <property type="match status" value="2"/>
</dbReference>
<dbReference type="Pfam" id="PF00703">
    <property type="entry name" value="Glyco_hydro_2"/>
    <property type="match status" value="1"/>
</dbReference>
<comment type="caution">
    <text evidence="9">The sequence shown here is derived from an EMBL/GenBank/DDBJ whole genome shotgun (WGS) entry which is preliminary data.</text>
</comment>
<dbReference type="InterPro" id="IPR006101">
    <property type="entry name" value="Glyco_hydro_2"/>
</dbReference>
<evidence type="ECO:0000256" key="3">
    <source>
        <dbReference type="ARBA" id="ARBA00012756"/>
    </source>
</evidence>
<dbReference type="GO" id="GO:0009341">
    <property type="term" value="C:beta-galactosidase complex"/>
    <property type="evidence" value="ECO:0007669"/>
    <property type="project" value="InterPro"/>
</dbReference>
<dbReference type="InterPro" id="IPR050347">
    <property type="entry name" value="Bact_Beta-galactosidase"/>
</dbReference>
<dbReference type="GO" id="GO:0030246">
    <property type="term" value="F:carbohydrate binding"/>
    <property type="evidence" value="ECO:0007669"/>
    <property type="project" value="InterPro"/>
</dbReference>